<feature type="compositionally biased region" description="Polar residues" evidence="15">
    <location>
        <begin position="33"/>
        <end position="59"/>
    </location>
</feature>
<evidence type="ECO:0000256" key="6">
    <source>
        <dbReference type="ARBA" id="ARBA00022485"/>
    </source>
</evidence>
<dbReference type="SUPFAM" id="SSF54292">
    <property type="entry name" value="2Fe-2S ferredoxin-like"/>
    <property type="match status" value="1"/>
</dbReference>
<keyword evidence="9" id="KW-0479">Metal-binding</keyword>
<feature type="compositionally biased region" description="Low complexity" evidence="15">
    <location>
        <begin position="90"/>
        <end position="124"/>
    </location>
</feature>
<dbReference type="Pfam" id="PF13085">
    <property type="entry name" value="Fer2_3"/>
    <property type="match status" value="1"/>
</dbReference>
<dbReference type="SUPFAM" id="SSF46548">
    <property type="entry name" value="alpha-helical ferredoxin"/>
    <property type="match status" value="1"/>
</dbReference>
<dbReference type="GO" id="GO:0006099">
    <property type="term" value="P:tricarboxylic acid cycle"/>
    <property type="evidence" value="ECO:0007669"/>
    <property type="project" value="UniProtKB-KW"/>
</dbReference>
<dbReference type="EMBL" id="MWWQ01000006">
    <property type="protein sequence ID" value="OZG51997.1"/>
    <property type="molecule type" value="Genomic_DNA"/>
</dbReference>
<dbReference type="GO" id="GO:0051537">
    <property type="term" value="F:2 iron, 2 sulfur cluster binding"/>
    <property type="evidence" value="ECO:0007669"/>
    <property type="project" value="UniProtKB-KW"/>
</dbReference>
<evidence type="ECO:0000256" key="9">
    <source>
        <dbReference type="ARBA" id="ARBA00022723"/>
    </source>
</evidence>
<evidence type="ECO:0000256" key="3">
    <source>
        <dbReference type="ARBA" id="ARBA00005163"/>
    </source>
</evidence>
<feature type="region of interest" description="Disordered" evidence="15">
    <location>
        <begin position="320"/>
        <end position="349"/>
    </location>
</feature>
<name>A0A261EYS7_9BIFI</name>
<dbReference type="EC" id="1.3.5.1" evidence="5"/>
<keyword evidence="8" id="KW-0001">2Fe-2S</keyword>
<comment type="cofactor">
    <cofactor evidence="14">
        <name>[2Fe-2S] cluster</name>
        <dbReference type="ChEBI" id="CHEBI:190135"/>
    </cofactor>
</comment>
<evidence type="ECO:0000256" key="15">
    <source>
        <dbReference type="SAM" id="MobiDB-lite"/>
    </source>
</evidence>
<dbReference type="InterPro" id="IPR017896">
    <property type="entry name" value="4Fe4S_Fe-S-bd"/>
</dbReference>
<evidence type="ECO:0000256" key="2">
    <source>
        <dbReference type="ARBA" id="ARBA00001966"/>
    </source>
</evidence>
<dbReference type="Gene3D" id="3.10.20.30">
    <property type="match status" value="1"/>
</dbReference>
<evidence type="ECO:0000256" key="12">
    <source>
        <dbReference type="ARBA" id="ARBA00023014"/>
    </source>
</evidence>
<dbReference type="GO" id="GO:0051538">
    <property type="term" value="F:3 iron, 4 sulfur cluster binding"/>
    <property type="evidence" value="ECO:0007669"/>
    <property type="project" value="UniProtKB-KW"/>
</dbReference>
<evidence type="ECO:0000256" key="13">
    <source>
        <dbReference type="ARBA" id="ARBA00023291"/>
    </source>
</evidence>
<keyword evidence="12" id="KW-0411">Iron-sulfur</keyword>
<evidence type="ECO:0000256" key="4">
    <source>
        <dbReference type="ARBA" id="ARBA00009433"/>
    </source>
</evidence>
<feature type="domain" description="4Fe-4S ferredoxin-type" evidence="16">
    <location>
        <begin position="422"/>
        <end position="444"/>
    </location>
</feature>
<comment type="cofactor">
    <cofactor evidence="2">
        <name>[4Fe-4S] cluster</name>
        <dbReference type="ChEBI" id="CHEBI:49883"/>
    </cofactor>
</comment>
<dbReference type="AlphaFoldDB" id="A0A261EYS7"/>
<keyword evidence="11" id="KW-0408">Iron</keyword>
<evidence type="ECO:0000256" key="8">
    <source>
        <dbReference type="ARBA" id="ARBA00022714"/>
    </source>
</evidence>
<dbReference type="GO" id="GO:0051539">
    <property type="term" value="F:4 iron, 4 sulfur cluster binding"/>
    <property type="evidence" value="ECO:0007669"/>
    <property type="project" value="UniProtKB-KW"/>
</dbReference>
<keyword evidence="13" id="KW-0003">3Fe-4S</keyword>
<dbReference type="InterPro" id="IPR012675">
    <property type="entry name" value="Beta-grasp_dom_sf"/>
</dbReference>
<dbReference type="NCBIfam" id="TIGR00384">
    <property type="entry name" value="dhsB"/>
    <property type="match status" value="1"/>
</dbReference>
<feature type="compositionally biased region" description="Polar residues" evidence="15">
    <location>
        <begin position="195"/>
        <end position="206"/>
    </location>
</feature>
<dbReference type="PANTHER" id="PTHR11921">
    <property type="entry name" value="SUCCINATE DEHYDROGENASE IRON-SULFUR PROTEIN"/>
    <property type="match status" value="1"/>
</dbReference>
<comment type="similarity">
    <text evidence="4">Belongs to the succinate dehydrogenase/fumarate reductase iron-sulfur protein family.</text>
</comment>
<dbReference type="Pfam" id="PF13183">
    <property type="entry name" value="Fer4_8"/>
    <property type="match status" value="1"/>
</dbReference>
<feature type="compositionally biased region" description="Polar residues" evidence="15">
    <location>
        <begin position="146"/>
        <end position="165"/>
    </location>
</feature>
<reference evidence="17 18" key="1">
    <citation type="journal article" date="2017" name="BMC Genomics">
        <title>Comparative genomic and phylogenomic analyses of the Bifidobacteriaceae family.</title>
        <authorList>
            <person name="Lugli G.A."/>
            <person name="Milani C."/>
            <person name="Turroni F."/>
            <person name="Duranti S."/>
            <person name="Mancabelli L."/>
            <person name="Mangifesta M."/>
            <person name="Ferrario C."/>
            <person name="Modesto M."/>
            <person name="Mattarelli P."/>
            <person name="Jiri K."/>
            <person name="van Sinderen D."/>
            <person name="Ventura M."/>
        </authorList>
    </citation>
    <scope>NUCLEOTIDE SEQUENCE [LARGE SCALE GENOMIC DNA]</scope>
    <source>
        <strain evidence="17 18">DSM 24744</strain>
    </source>
</reference>
<organism evidence="17 18">
    <name type="scientific">Pseudoscardovia suis</name>
    <dbReference type="NCBI Taxonomy" id="987063"/>
    <lineage>
        <taxon>Bacteria</taxon>
        <taxon>Bacillati</taxon>
        <taxon>Actinomycetota</taxon>
        <taxon>Actinomycetes</taxon>
        <taxon>Bifidobacteriales</taxon>
        <taxon>Bifidobacteriaceae</taxon>
        <taxon>Pseudoscardovia</taxon>
    </lineage>
</organism>
<comment type="pathway">
    <text evidence="3">Carbohydrate metabolism; tricarboxylic acid cycle.</text>
</comment>
<evidence type="ECO:0000256" key="5">
    <source>
        <dbReference type="ARBA" id="ARBA00012792"/>
    </source>
</evidence>
<keyword evidence="6" id="KW-0004">4Fe-4S</keyword>
<feature type="region of interest" description="Disordered" evidence="15">
    <location>
        <begin position="86"/>
        <end position="241"/>
    </location>
</feature>
<keyword evidence="10" id="KW-0560">Oxidoreductase</keyword>
<dbReference type="PROSITE" id="PS51379">
    <property type="entry name" value="4FE4S_FER_2"/>
    <property type="match status" value="1"/>
</dbReference>
<protein>
    <recommendedName>
        <fullName evidence="5">succinate dehydrogenase</fullName>
        <ecNumber evidence="5">1.3.5.1</ecNumber>
    </recommendedName>
</protein>
<evidence type="ECO:0000256" key="1">
    <source>
        <dbReference type="ARBA" id="ARBA00001927"/>
    </source>
</evidence>
<comment type="cofactor">
    <cofactor evidence="1">
        <name>[3Fe-4S] cluster</name>
        <dbReference type="ChEBI" id="CHEBI:21137"/>
    </cofactor>
</comment>
<evidence type="ECO:0000313" key="17">
    <source>
        <dbReference type="EMBL" id="OZG51997.1"/>
    </source>
</evidence>
<keyword evidence="7" id="KW-0816">Tricarboxylic acid cycle</keyword>
<comment type="caution">
    <text evidence="17">The sequence shown here is derived from an EMBL/GenBank/DDBJ whole genome shotgun (WGS) entry which is preliminary data.</text>
</comment>
<evidence type="ECO:0000313" key="18">
    <source>
        <dbReference type="Proteomes" id="UP000216454"/>
    </source>
</evidence>
<keyword evidence="18" id="KW-1185">Reference proteome</keyword>
<dbReference type="PROSITE" id="PS00198">
    <property type="entry name" value="4FE4S_FER_1"/>
    <property type="match status" value="1"/>
</dbReference>
<dbReference type="GO" id="GO:0008177">
    <property type="term" value="F:succinate dehydrogenase (quinone) activity"/>
    <property type="evidence" value="ECO:0007669"/>
    <property type="project" value="UniProtKB-EC"/>
</dbReference>
<dbReference type="PANTHER" id="PTHR11921:SF29">
    <property type="entry name" value="SUCCINATE DEHYDROGENASE [UBIQUINONE] IRON-SULFUR SUBUNIT, MITOCHONDRIAL"/>
    <property type="match status" value="1"/>
</dbReference>
<proteinExistence type="inferred from homology"/>
<evidence type="ECO:0000256" key="7">
    <source>
        <dbReference type="ARBA" id="ARBA00022532"/>
    </source>
</evidence>
<evidence type="ECO:0000256" key="14">
    <source>
        <dbReference type="ARBA" id="ARBA00034078"/>
    </source>
</evidence>
<dbReference type="InterPro" id="IPR050573">
    <property type="entry name" value="SDH/FRD_Iron-Sulfur"/>
</dbReference>
<dbReference type="InterPro" id="IPR017900">
    <property type="entry name" value="4Fe4S_Fe_S_CS"/>
</dbReference>
<evidence type="ECO:0000256" key="10">
    <source>
        <dbReference type="ARBA" id="ARBA00023002"/>
    </source>
</evidence>
<evidence type="ECO:0000259" key="16">
    <source>
        <dbReference type="PROSITE" id="PS51379"/>
    </source>
</evidence>
<feature type="region of interest" description="Disordered" evidence="15">
    <location>
        <begin position="30"/>
        <end position="72"/>
    </location>
</feature>
<dbReference type="InterPro" id="IPR036010">
    <property type="entry name" value="2Fe-2S_ferredoxin-like_sf"/>
</dbReference>
<sequence length="522" mass="54293">MTFDQTSAVHGTDSPTLMTVTFRVHRFEPFDQRNGTQSAPAQNTSAQNRPDSATAQPSASHGADAARPRRHHSSPFAKIDAKREHGDENAAGAADGTNAAGASAVAGRASSAAATPSAPRATARPPRRTHTSPFAKIDAQRERESTAGTARTTGITSTDTANTTDDGVPRRGPKARSHGHSSPFARIDARRATSSRDASQGTEPTTAPSASRMRRTMRPTRRAASTLGGAPVAGGFGASDAGRSWTQDYTLTVDPRTTVLDCLLLIKRTQDPTLAFRYSCGHGMCGSDAVAINGTPSLLCKTTVGQAAQTAKPVTPAFRRTAGAQPTATATPSTAATTPTTTPASASAASTTSAASAGTMNAPVIDLAPIAAFSVQRDLIADIDPMLDQIRALQPYLQARGDLAMTADGKVNVFEYLQSPEQLAKFEQLTTCIACGVCEASCPVFVGGDAFVGPAALVNQIRFIDDSRDGAASERLAAISESDGLPACQSVRACGLNCPQGIDVGEVIWQFIQGVQTRKQEG</sequence>
<feature type="compositionally biased region" description="Low complexity" evidence="15">
    <location>
        <begin position="321"/>
        <end position="349"/>
    </location>
</feature>
<dbReference type="GO" id="GO:0046872">
    <property type="term" value="F:metal ion binding"/>
    <property type="evidence" value="ECO:0007669"/>
    <property type="project" value="UniProtKB-KW"/>
</dbReference>
<feature type="compositionally biased region" description="Basic residues" evidence="15">
    <location>
        <begin position="212"/>
        <end position="221"/>
    </location>
</feature>
<dbReference type="InterPro" id="IPR001041">
    <property type="entry name" value="2Fe-2S_ferredoxin-type"/>
</dbReference>
<dbReference type="CDD" id="cd00207">
    <property type="entry name" value="fer2"/>
    <property type="match status" value="1"/>
</dbReference>
<accession>A0A261EYS7</accession>
<dbReference type="Gene3D" id="1.10.1060.10">
    <property type="entry name" value="Alpha-helical ferredoxin"/>
    <property type="match status" value="1"/>
</dbReference>
<dbReference type="InterPro" id="IPR009051">
    <property type="entry name" value="Helical_ferredxn"/>
</dbReference>
<dbReference type="GO" id="GO:0009055">
    <property type="term" value="F:electron transfer activity"/>
    <property type="evidence" value="ECO:0007669"/>
    <property type="project" value="InterPro"/>
</dbReference>
<dbReference type="Proteomes" id="UP000216454">
    <property type="component" value="Unassembled WGS sequence"/>
</dbReference>
<evidence type="ECO:0000256" key="11">
    <source>
        <dbReference type="ARBA" id="ARBA00023004"/>
    </source>
</evidence>
<gene>
    <name evidence="17" type="ORF">PSSU_0780</name>
</gene>
<dbReference type="InterPro" id="IPR004489">
    <property type="entry name" value="Succ_DH/fum_Rdtase_Fe-S"/>
</dbReference>
<dbReference type="GO" id="GO:0022904">
    <property type="term" value="P:respiratory electron transport chain"/>
    <property type="evidence" value="ECO:0007669"/>
    <property type="project" value="TreeGrafter"/>
</dbReference>
<dbReference type="InterPro" id="IPR025192">
    <property type="entry name" value="Succ_DH/fum_Rdtase_N"/>
</dbReference>